<organism evidence="2 3">
    <name type="scientific">Inhella inkyongensis</name>
    <dbReference type="NCBI Taxonomy" id="392593"/>
    <lineage>
        <taxon>Bacteria</taxon>
        <taxon>Pseudomonadati</taxon>
        <taxon>Pseudomonadota</taxon>
        <taxon>Betaproteobacteria</taxon>
        <taxon>Burkholderiales</taxon>
        <taxon>Sphaerotilaceae</taxon>
        <taxon>Inhella</taxon>
    </lineage>
</organism>
<dbReference type="Proteomes" id="UP000554837">
    <property type="component" value="Unassembled WGS sequence"/>
</dbReference>
<feature type="transmembrane region" description="Helical" evidence="1">
    <location>
        <begin position="102"/>
        <end position="123"/>
    </location>
</feature>
<reference evidence="2 3" key="1">
    <citation type="submission" date="2020-08" db="EMBL/GenBank/DDBJ databases">
        <title>Genomic Encyclopedia of Type Strains, Phase IV (KMG-IV): sequencing the most valuable type-strain genomes for metagenomic binning, comparative biology and taxonomic classification.</title>
        <authorList>
            <person name="Goeker M."/>
        </authorList>
    </citation>
    <scope>NUCLEOTIDE SEQUENCE [LARGE SCALE GENOMIC DNA]</scope>
    <source>
        <strain evidence="2 3">DSM 23958</strain>
    </source>
</reference>
<sequence length="125" mass="14008">MLEVLFELFGELLLNVFGELFVELGLRGLAQPFERKPSIWWSAISYALLGLALGGLSLLIWSDSLVPPAWRLPNLIVTPIVAGALMHALGRWREGRGQALLRIDRFGCGWLFAFAFGLVRYFFAV</sequence>
<gene>
    <name evidence="2" type="ORF">HNQ51_000511</name>
</gene>
<protein>
    <submittedName>
        <fullName evidence="2">Uncharacterized protein</fullName>
    </submittedName>
</protein>
<keyword evidence="1" id="KW-0472">Membrane</keyword>
<proteinExistence type="predicted"/>
<evidence type="ECO:0000313" key="2">
    <source>
        <dbReference type="EMBL" id="MBB5203218.1"/>
    </source>
</evidence>
<keyword evidence="1" id="KW-0812">Transmembrane</keyword>
<feature type="transmembrane region" description="Helical" evidence="1">
    <location>
        <begin position="72"/>
        <end position="90"/>
    </location>
</feature>
<dbReference type="RefSeq" id="WP_138857712.1">
    <property type="nucleotide sequence ID" value="NZ_CP040709.1"/>
</dbReference>
<keyword evidence="3" id="KW-1185">Reference proteome</keyword>
<keyword evidence="1" id="KW-1133">Transmembrane helix</keyword>
<name>A0A840S1D0_9BURK</name>
<feature type="transmembrane region" description="Helical" evidence="1">
    <location>
        <begin position="39"/>
        <end position="60"/>
    </location>
</feature>
<dbReference type="AlphaFoldDB" id="A0A840S1D0"/>
<accession>A0A840S1D0</accession>
<comment type="caution">
    <text evidence="2">The sequence shown here is derived from an EMBL/GenBank/DDBJ whole genome shotgun (WGS) entry which is preliminary data.</text>
</comment>
<dbReference type="EMBL" id="JACHHO010000001">
    <property type="protein sequence ID" value="MBB5203218.1"/>
    <property type="molecule type" value="Genomic_DNA"/>
</dbReference>
<feature type="transmembrane region" description="Helical" evidence="1">
    <location>
        <begin position="12"/>
        <end position="30"/>
    </location>
</feature>
<evidence type="ECO:0000256" key="1">
    <source>
        <dbReference type="SAM" id="Phobius"/>
    </source>
</evidence>
<dbReference type="OrthoDB" id="8907937at2"/>
<evidence type="ECO:0000313" key="3">
    <source>
        <dbReference type="Proteomes" id="UP000554837"/>
    </source>
</evidence>